<dbReference type="Proteomes" id="UP000264217">
    <property type="component" value="Unassembled WGS sequence"/>
</dbReference>
<dbReference type="PANTHER" id="PTHR19136:SF81">
    <property type="entry name" value="MOLYBDENUM COFACTOR GUANYLYLTRANSFERASE"/>
    <property type="match status" value="1"/>
</dbReference>
<keyword evidence="4" id="KW-0547">Nucleotide-binding</keyword>
<dbReference type="GO" id="GO:0006777">
    <property type="term" value="P:Mo-molybdopterin cofactor biosynthetic process"/>
    <property type="evidence" value="ECO:0007669"/>
    <property type="project" value="UniProtKB-KW"/>
</dbReference>
<keyword evidence="10" id="KW-1185">Reference proteome</keyword>
<evidence type="ECO:0000256" key="7">
    <source>
        <dbReference type="ARBA" id="ARBA00023150"/>
    </source>
</evidence>
<dbReference type="InterPro" id="IPR029044">
    <property type="entry name" value="Nucleotide-diphossugar_trans"/>
</dbReference>
<dbReference type="GO" id="GO:0005525">
    <property type="term" value="F:GTP binding"/>
    <property type="evidence" value="ECO:0007669"/>
    <property type="project" value="UniProtKB-KW"/>
</dbReference>
<dbReference type="OrthoDB" id="9788394at2"/>
<evidence type="ECO:0000313" key="10">
    <source>
        <dbReference type="Proteomes" id="UP000264217"/>
    </source>
</evidence>
<gene>
    <name evidence="9" type="ORF">D0C36_00615</name>
</gene>
<keyword evidence="1" id="KW-0963">Cytoplasm</keyword>
<sequence length="182" mass="20398">MGEDKSLINWHGKEQRYHMADMLEEFCDEVFISCRDDEQQDGVDKGYNTLRDTFIGLGPMGGILSALREQPDAAWLVVACDLPLVDRTVIQTLTDNRNTNAIATAFKSDYKDLPEPVITIYEPESYDILLQFLSEGITCPRKVLINSNVHLLTNPGNDALANANTPEEAERIRAIIKSNINV</sequence>
<dbReference type="CDD" id="cd02503">
    <property type="entry name" value="MobA"/>
    <property type="match status" value="1"/>
</dbReference>
<dbReference type="EMBL" id="QWDC01000001">
    <property type="protein sequence ID" value="RFZ95764.1"/>
    <property type="molecule type" value="Genomic_DNA"/>
</dbReference>
<dbReference type="InterPro" id="IPR025877">
    <property type="entry name" value="MobA-like_NTP_Trfase"/>
</dbReference>
<keyword evidence="2 9" id="KW-0808">Transferase</keyword>
<keyword evidence="5" id="KW-0460">Magnesium</keyword>
<dbReference type="Pfam" id="PF12804">
    <property type="entry name" value="NTP_transf_3"/>
    <property type="match status" value="1"/>
</dbReference>
<dbReference type="GO" id="GO:0016779">
    <property type="term" value="F:nucleotidyltransferase activity"/>
    <property type="evidence" value="ECO:0007669"/>
    <property type="project" value="UniProtKB-KW"/>
</dbReference>
<keyword evidence="7" id="KW-0501">Molybdenum cofactor biosynthesis</keyword>
<proteinExistence type="predicted"/>
<accession>A0A372P0W6</accession>
<name>A0A372P0W6_9SPHI</name>
<evidence type="ECO:0000256" key="3">
    <source>
        <dbReference type="ARBA" id="ARBA00022723"/>
    </source>
</evidence>
<evidence type="ECO:0000256" key="2">
    <source>
        <dbReference type="ARBA" id="ARBA00022679"/>
    </source>
</evidence>
<dbReference type="GO" id="GO:0046872">
    <property type="term" value="F:metal ion binding"/>
    <property type="evidence" value="ECO:0007669"/>
    <property type="project" value="UniProtKB-KW"/>
</dbReference>
<evidence type="ECO:0000256" key="5">
    <source>
        <dbReference type="ARBA" id="ARBA00022842"/>
    </source>
</evidence>
<dbReference type="PANTHER" id="PTHR19136">
    <property type="entry name" value="MOLYBDENUM COFACTOR GUANYLYLTRANSFERASE"/>
    <property type="match status" value="1"/>
</dbReference>
<evidence type="ECO:0000256" key="6">
    <source>
        <dbReference type="ARBA" id="ARBA00023134"/>
    </source>
</evidence>
<keyword evidence="3" id="KW-0479">Metal-binding</keyword>
<keyword evidence="6" id="KW-0342">GTP-binding</keyword>
<dbReference type="SUPFAM" id="SSF53448">
    <property type="entry name" value="Nucleotide-diphospho-sugar transferases"/>
    <property type="match status" value="1"/>
</dbReference>
<keyword evidence="9" id="KW-0548">Nucleotidyltransferase</keyword>
<dbReference type="AlphaFoldDB" id="A0A372P0W6"/>
<evidence type="ECO:0000259" key="8">
    <source>
        <dbReference type="Pfam" id="PF12804"/>
    </source>
</evidence>
<protein>
    <submittedName>
        <fullName evidence="9">Molybdenum cofactor guanylyltransferase</fullName>
    </submittedName>
</protein>
<comment type="caution">
    <text evidence="9">The sequence shown here is derived from an EMBL/GenBank/DDBJ whole genome shotgun (WGS) entry which is preliminary data.</text>
</comment>
<feature type="domain" description="MobA-like NTP transferase" evidence="8">
    <location>
        <begin position="1"/>
        <end position="135"/>
    </location>
</feature>
<dbReference type="InterPro" id="IPR013482">
    <property type="entry name" value="Molybde_CF_guanTrfase"/>
</dbReference>
<organism evidence="9 10">
    <name type="scientific">Mucilaginibacter conchicola</name>
    <dbReference type="NCBI Taxonomy" id="2303333"/>
    <lineage>
        <taxon>Bacteria</taxon>
        <taxon>Pseudomonadati</taxon>
        <taxon>Bacteroidota</taxon>
        <taxon>Sphingobacteriia</taxon>
        <taxon>Sphingobacteriales</taxon>
        <taxon>Sphingobacteriaceae</taxon>
        <taxon>Mucilaginibacter</taxon>
    </lineage>
</organism>
<evidence type="ECO:0000313" key="9">
    <source>
        <dbReference type="EMBL" id="RFZ95764.1"/>
    </source>
</evidence>
<evidence type="ECO:0000256" key="1">
    <source>
        <dbReference type="ARBA" id="ARBA00022490"/>
    </source>
</evidence>
<reference evidence="9 10" key="1">
    <citation type="submission" date="2018-08" db="EMBL/GenBank/DDBJ databases">
        <title>Mucilaginibacter sp. MYSH2.</title>
        <authorList>
            <person name="Seo T."/>
        </authorList>
    </citation>
    <scope>NUCLEOTIDE SEQUENCE [LARGE SCALE GENOMIC DNA]</scope>
    <source>
        <strain evidence="9 10">MYSH2</strain>
    </source>
</reference>
<dbReference type="Gene3D" id="3.90.550.10">
    <property type="entry name" value="Spore Coat Polysaccharide Biosynthesis Protein SpsA, Chain A"/>
    <property type="match status" value="1"/>
</dbReference>
<evidence type="ECO:0000256" key="4">
    <source>
        <dbReference type="ARBA" id="ARBA00022741"/>
    </source>
</evidence>